<accession>A0A176S6B4</accession>
<keyword evidence="3" id="KW-1185">Reference proteome</keyword>
<keyword evidence="1" id="KW-0812">Transmembrane</keyword>
<keyword evidence="1" id="KW-1133">Transmembrane helix</keyword>
<gene>
    <name evidence="2" type="ORF">THIOM_000720</name>
</gene>
<sequence>MNGIWLVALPLLGAFLLPIIYRQHTSVGYWTGPIILILNLAIALGLWDRVATDGEPHSIAMGGFSAPLGILFYVDQLALLFVILVVLGTLILWLGKERGRIQEETLLLLIVAGGCGLALSG</sequence>
<evidence type="ECO:0000313" key="3">
    <source>
        <dbReference type="Proteomes" id="UP000076962"/>
    </source>
</evidence>
<comment type="caution">
    <text evidence="2">The sequence shown here is derived from an EMBL/GenBank/DDBJ whole genome shotgun (WGS) entry which is preliminary data.</text>
</comment>
<dbReference type="EMBL" id="LUTY01000361">
    <property type="protein sequence ID" value="OAD23448.1"/>
    <property type="molecule type" value="Genomic_DNA"/>
</dbReference>
<feature type="non-terminal residue" evidence="2">
    <location>
        <position position="121"/>
    </location>
</feature>
<reference evidence="2 3" key="1">
    <citation type="submission" date="2016-05" db="EMBL/GenBank/DDBJ databases">
        <title>Single-cell genome of chain-forming Candidatus Thiomargarita nelsonii and comparison to other large sulfur-oxidizing bacteria.</title>
        <authorList>
            <person name="Winkel M."/>
            <person name="Salman V."/>
            <person name="Woyke T."/>
            <person name="Schulz-Vogt H."/>
            <person name="Richter M."/>
            <person name="Flood B."/>
            <person name="Bailey J."/>
            <person name="Amann R."/>
            <person name="Mussmann M."/>
        </authorList>
    </citation>
    <scope>NUCLEOTIDE SEQUENCE [LARGE SCALE GENOMIC DNA]</scope>
    <source>
        <strain evidence="2 3">THI036</strain>
    </source>
</reference>
<name>A0A176S6B4_9GAMM</name>
<evidence type="ECO:0000313" key="2">
    <source>
        <dbReference type="EMBL" id="OAD23448.1"/>
    </source>
</evidence>
<organism evidence="2 3">
    <name type="scientific">Candidatus Thiomargarita nelsonii</name>
    <dbReference type="NCBI Taxonomy" id="1003181"/>
    <lineage>
        <taxon>Bacteria</taxon>
        <taxon>Pseudomonadati</taxon>
        <taxon>Pseudomonadota</taxon>
        <taxon>Gammaproteobacteria</taxon>
        <taxon>Thiotrichales</taxon>
        <taxon>Thiotrichaceae</taxon>
        <taxon>Thiomargarita</taxon>
    </lineage>
</organism>
<feature type="transmembrane region" description="Helical" evidence="1">
    <location>
        <begin position="32"/>
        <end position="50"/>
    </location>
</feature>
<feature type="transmembrane region" description="Helical" evidence="1">
    <location>
        <begin position="70"/>
        <end position="95"/>
    </location>
</feature>
<proteinExistence type="predicted"/>
<dbReference type="Proteomes" id="UP000076962">
    <property type="component" value="Unassembled WGS sequence"/>
</dbReference>
<keyword evidence="1" id="KW-0472">Membrane</keyword>
<evidence type="ECO:0000256" key="1">
    <source>
        <dbReference type="SAM" id="Phobius"/>
    </source>
</evidence>
<dbReference type="AlphaFoldDB" id="A0A176S6B4"/>
<protein>
    <submittedName>
        <fullName evidence="2">NADH dehydrogenase (Quinone)</fullName>
    </submittedName>
</protein>